<evidence type="ECO:0000256" key="2">
    <source>
        <dbReference type="ARBA" id="ARBA00022692"/>
    </source>
</evidence>
<evidence type="ECO:0000313" key="6">
    <source>
        <dbReference type="EMBL" id="KAK0386723.1"/>
    </source>
</evidence>
<keyword evidence="2 5" id="KW-0812">Transmembrane</keyword>
<feature type="transmembrane region" description="Helical" evidence="5">
    <location>
        <begin position="39"/>
        <end position="58"/>
    </location>
</feature>
<evidence type="ECO:0000256" key="5">
    <source>
        <dbReference type="SAM" id="Phobius"/>
    </source>
</evidence>
<sequence length="339" mass="38481">MGIFSHKDGDDASKTVCPSHDLSEQATHPAVGDMTFHRFNVILSGAAAAFAILVIFLFKMMHSTHFSNPKQQGNIMRIALLIPIFALISWLSLAFPVAYVYINPWIDVVEAWSLCSFFLLLCEYMAPSEQERNAFLATKNIPGKKGVMQGHKWFQMQWVLVFQYPVIAFLVAIFTDITQAAVVYCMFGKGIHFARFWLHLFIFKHLKPELAVHNAMMKFIAFKLVIFLTFIQNIVFWILESRTSVLNPSSTLTWTDLHVGIPNMLPCLEMVPLSLFFVWAYPWSPYSNSHGQHAESGGAPVRYQGGFLGYRAFFEMLNPSELIHGIIFACKILIGKGRD</sequence>
<organism evidence="6 7">
    <name type="scientific">Sarocladium strictum</name>
    <name type="common">Black bundle disease fungus</name>
    <name type="synonym">Acremonium strictum</name>
    <dbReference type="NCBI Taxonomy" id="5046"/>
    <lineage>
        <taxon>Eukaryota</taxon>
        <taxon>Fungi</taxon>
        <taxon>Dikarya</taxon>
        <taxon>Ascomycota</taxon>
        <taxon>Pezizomycotina</taxon>
        <taxon>Sordariomycetes</taxon>
        <taxon>Hypocreomycetidae</taxon>
        <taxon>Hypocreales</taxon>
        <taxon>Sarocladiaceae</taxon>
        <taxon>Sarocladium</taxon>
    </lineage>
</organism>
<evidence type="ECO:0000313" key="7">
    <source>
        <dbReference type="Proteomes" id="UP001175261"/>
    </source>
</evidence>
<dbReference type="AlphaFoldDB" id="A0AA39GG47"/>
<comment type="caution">
    <text evidence="6">The sequence shown here is derived from an EMBL/GenBank/DDBJ whole genome shotgun (WGS) entry which is preliminary data.</text>
</comment>
<evidence type="ECO:0000256" key="3">
    <source>
        <dbReference type="ARBA" id="ARBA00022989"/>
    </source>
</evidence>
<feature type="transmembrane region" description="Helical" evidence="5">
    <location>
        <begin position="219"/>
        <end position="239"/>
    </location>
</feature>
<feature type="transmembrane region" description="Helical" evidence="5">
    <location>
        <begin position="259"/>
        <end position="281"/>
    </location>
</feature>
<evidence type="ECO:0000256" key="1">
    <source>
        <dbReference type="ARBA" id="ARBA00004141"/>
    </source>
</evidence>
<comment type="subcellular location">
    <subcellularLocation>
        <location evidence="1">Membrane</location>
        <topology evidence="1">Multi-pass membrane protein</topology>
    </subcellularLocation>
</comment>
<keyword evidence="3 5" id="KW-1133">Transmembrane helix</keyword>
<dbReference type="SMART" id="SM01417">
    <property type="entry name" value="Solute_trans_a"/>
    <property type="match status" value="1"/>
</dbReference>
<name>A0AA39GG47_SARSR</name>
<evidence type="ECO:0008006" key="8">
    <source>
        <dbReference type="Google" id="ProtNLM"/>
    </source>
</evidence>
<reference evidence="6" key="1">
    <citation type="submission" date="2022-10" db="EMBL/GenBank/DDBJ databases">
        <title>Determination and structural analysis of whole genome sequence of Sarocladium strictum F4-1.</title>
        <authorList>
            <person name="Hu L."/>
            <person name="Jiang Y."/>
        </authorList>
    </citation>
    <scope>NUCLEOTIDE SEQUENCE</scope>
    <source>
        <strain evidence="6">F4-1</strain>
    </source>
</reference>
<proteinExistence type="predicted"/>
<feature type="transmembrane region" description="Helical" evidence="5">
    <location>
        <begin position="181"/>
        <end position="198"/>
    </location>
</feature>
<dbReference type="InterPro" id="IPR005178">
    <property type="entry name" value="Ostalpha/TMEM184C"/>
</dbReference>
<feature type="transmembrane region" description="Helical" evidence="5">
    <location>
        <begin position="158"/>
        <end position="175"/>
    </location>
</feature>
<dbReference type="EMBL" id="JAPDFR010000005">
    <property type="protein sequence ID" value="KAK0386723.1"/>
    <property type="molecule type" value="Genomic_DNA"/>
</dbReference>
<protein>
    <recommendedName>
        <fullName evidence="8">DUF300-domain-containing protein</fullName>
    </recommendedName>
</protein>
<feature type="transmembrane region" description="Helical" evidence="5">
    <location>
        <begin position="78"/>
        <end position="102"/>
    </location>
</feature>
<dbReference type="Proteomes" id="UP001175261">
    <property type="component" value="Unassembled WGS sequence"/>
</dbReference>
<gene>
    <name evidence="6" type="ORF">NLU13_6558</name>
</gene>
<evidence type="ECO:0000256" key="4">
    <source>
        <dbReference type="ARBA" id="ARBA00023136"/>
    </source>
</evidence>
<keyword evidence="4 5" id="KW-0472">Membrane</keyword>
<keyword evidence="7" id="KW-1185">Reference proteome</keyword>
<dbReference type="Pfam" id="PF03619">
    <property type="entry name" value="Solute_trans_a"/>
    <property type="match status" value="1"/>
</dbReference>
<dbReference type="GO" id="GO:0016020">
    <property type="term" value="C:membrane"/>
    <property type="evidence" value="ECO:0007669"/>
    <property type="project" value="UniProtKB-SubCell"/>
</dbReference>
<dbReference type="PANTHER" id="PTHR23423">
    <property type="entry name" value="ORGANIC SOLUTE TRANSPORTER-RELATED"/>
    <property type="match status" value="1"/>
</dbReference>
<accession>A0AA39GG47</accession>